<dbReference type="InterPro" id="IPR000787">
    <property type="entry name" value="Peptidase_M29"/>
</dbReference>
<dbReference type="GO" id="GO:0046872">
    <property type="term" value="F:metal ion binding"/>
    <property type="evidence" value="ECO:0007669"/>
    <property type="project" value="UniProtKB-KW"/>
</dbReference>
<accession>A0A2H0X114</accession>
<dbReference type="SUPFAM" id="SSF144052">
    <property type="entry name" value="Thermophilic metalloprotease-like"/>
    <property type="match status" value="1"/>
</dbReference>
<dbReference type="Pfam" id="PF02073">
    <property type="entry name" value="Peptidase_M29"/>
    <property type="match status" value="1"/>
</dbReference>
<dbReference type="EMBL" id="PEYY01000090">
    <property type="protein sequence ID" value="PIS17879.1"/>
    <property type="molecule type" value="Genomic_DNA"/>
</dbReference>
<keyword evidence="9" id="KW-0482">Metalloprotease</keyword>
<evidence type="ECO:0000256" key="5">
    <source>
        <dbReference type="ARBA" id="ARBA00022438"/>
    </source>
</evidence>
<evidence type="ECO:0000256" key="2">
    <source>
        <dbReference type="ARBA" id="ARBA00001946"/>
    </source>
</evidence>
<protein>
    <submittedName>
        <fullName evidence="10">Aminopeptidase</fullName>
    </submittedName>
</protein>
<evidence type="ECO:0000256" key="8">
    <source>
        <dbReference type="ARBA" id="ARBA00022801"/>
    </source>
</evidence>
<comment type="similarity">
    <text evidence="4">Belongs to the peptidase M29 family.</text>
</comment>
<gene>
    <name evidence="10" type="ORF">COT54_02260</name>
</gene>
<keyword evidence="8" id="KW-0378">Hydrolase</keyword>
<dbReference type="Gene3D" id="3.40.1830.10">
    <property type="entry name" value="Thermophilic metalloprotease (M29)"/>
    <property type="match status" value="1"/>
</dbReference>
<name>A0A2H0X114_9BACT</name>
<keyword evidence="5 10" id="KW-0031">Aminopeptidase</keyword>
<dbReference type="InterPro" id="IPR052170">
    <property type="entry name" value="M29_Exopeptidase"/>
</dbReference>
<evidence type="ECO:0000256" key="7">
    <source>
        <dbReference type="ARBA" id="ARBA00022723"/>
    </source>
</evidence>
<proteinExistence type="inferred from homology"/>
<reference evidence="11" key="1">
    <citation type="submission" date="2017-09" db="EMBL/GenBank/DDBJ databases">
        <title>Depth-based differentiation of microbial function through sediment-hosted aquifers and enrichment of novel symbionts in the deep terrestrial subsurface.</title>
        <authorList>
            <person name="Probst A.J."/>
            <person name="Ladd B."/>
            <person name="Jarett J.K."/>
            <person name="Geller-Mcgrath D.E."/>
            <person name="Sieber C.M.K."/>
            <person name="Emerson J.B."/>
            <person name="Anantharaman K."/>
            <person name="Thomas B.C."/>
            <person name="Malmstrom R."/>
            <person name="Stieglmeier M."/>
            <person name="Klingl A."/>
            <person name="Woyke T."/>
            <person name="Ryan C.M."/>
            <person name="Banfield J.F."/>
        </authorList>
    </citation>
    <scope>NUCLEOTIDE SEQUENCE [LARGE SCALE GENOMIC DNA]</scope>
</reference>
<comment type="cofactor">
    <cofactor evidence="2">
        <name>Mg(2+)</name>
        <dbReference type="ChEBI" id="CHEBI:18420"/>
    </cofactor>
</comment>
<comment type="cofactor">
    <cofactor evidence="3">
        <name>Zn(2+)</name>
        <dbReference type="ChEBI" id="CHEBI:29105"/>
    </cofactor>
</comment>
<evidence type="ECO:0000256" key="9">
    <source>
        <dbReference type="ARBA" id="ARBA00023049"/>
    </source>
</evidence>
<dbReference type="GO" id="GO:0008237">
    <property type="term" value="F:metallopeptidase activity"/>
    <property type="evidence" value="ECO:0007669"/>
    <property type="project" value="UniProtKB-KW"/>
</dbReference>
<organism evidence="10 11">
    <name type="scientific">Candidatus Collierbacteria bacterium CG09_land_8_20_14_0_10_46_12</name>
    <dbReference type="NCBI Taxonomy" id="1974533"/>
    <lineage>
        <taxon>Bacteria</taxon>
        <taxon>Candidatus Collieribacteriota</taxon>
    </lineage>
</organism>
<dbReference type="AlphaFoldDB" id="A0A2H0X114"/>
<dbReference type="PRINTS" id="PR00919">
    <property type="entry name" value="THERMOPTASE"/>
</dbReference>
<evidence type="ECO:0000256" key="1">
    <source>
        <dbReference type="ARBA" id="ARBA00001941"/>
    </source>
</evidence>
<evidence type="ECO:0000313" key="10">
    <source>
        <dbReference type="EMBL" id="PIS17879.1"/>
    </source>
</evidence>
<keyword evidence="7" id="KW-0479">Metal-binding</keyword>
<keyword evidence="6" id="KW-0645">Protease</keyword>
<sequence length="357" mass="40050">MEKDFELARVMLEHSLKIKPKEKILITVSDLALSLGKAVYEETLKFGAYPILDIVPSGFDYVFYHNANDWQLNYVPSELIKQKISWADAYVRIVADDNLRELAQIDPEKMSTRSRLTRPLMDPMIDSKRWILTWYPTPAMAQEAGVSTDWLRDFYFDACLVDYVKMEKDLKKLEGIMDNGNEIHVVGKMTDLYVNIKGRLAEACAGECNIPDGECFLAPVTDGVNGEVYFELPTLAYGQEVVGIHLEFKEGKVINAKSDKGDGALQKMLETDDGARYLGEFAIGANFNITRGMLNTLFDEKIGGTIHMALGRAYKNTRGCGENESAIHWDLVKDMRSPGSVLTIDGKVVLKDGKLLV</sequence>
<dbReference type="PANTHER" id="PTHR34448">
    <property type="entry name" value="AMINOPEPTIDASE"/>
    <property type="match status" value="1"/>
</dbReference>
<dbReference type="PANTHER" id="PTHR34448:SF1">
    <property type="entry name" value="BLL6088 PROTEIN"/>
    <property type="match status" value="1"/>
</dbReference>
<evidence type="ECO:0000313" key="11">
    <source>
        <dbReference type="Proteomes" id="UP000229574"/>
    </source>
</evidence>
<dbReference type="InterPro" id="IPR035097">
    <property type="entry name" value="M29_N-terminal"/>
</dbReference>
<evidence type="ECO:0000256" key="4">
    <source>
        <dbReference type="ARBA" id="ARBA00008236"/>
    </source>
</evidence>
<dbReference type="GO" id="GO:0006508">
    <property type="term" value="P:proteolysis"/>
    <property type="evidence" value="ECO:0007669"/>
    <property type="project" value="UniProtKB-KW"/>
</dbReference>
<evidence type="ECO:0000256" key="3">
    <source>
        <dbReference type="ARBA" id="ARBA00001947"/>
    </source>
</evidence>
<comment type="caution">
    <text evidence="10">The sequence shown here is derived from an EMBL/GenBank/DDBJ whole genome shotgun (WGS) entry which is preliminary data.</text>
</comment>
<dbReference type="GO" id="GO:0004177">
    <property type="term" value="F:aminopeptidase activity"/>
    <property type="evidence" value="ECO:0007669"/>
    <property type="project" value="UniProtKB-KW"/>
</dbReference>
<evidence type="ECO:0000256" key="6">
    <source>
        <dbReference type="ARBA" id="ARBA00022670"/>
    </source>
</evidence>
<comment type="cofactor">
    <cofactor evidence="1">
        <name>Co(2+)</name>
        <dbReference type="ChEBI" id="CHEBI:48828"/>
    </cofactor>
</comment>
<dbReference type="Proteomes" id="UP000229574">
    <property type="component" value="Unassembled WGS sequence"/>
</dbReference>